<protein>
    <submittedName>
        <fullName evidence="1 2">Uncharacterized protein</fullName>
    </submittedName>
</protein>
<proteinExistence type="predicted"/>
<organism evidence="2 3">
    <name type="scientific">Magnaporthiopsis poae (strain ATCC 64411 / 73-15)</name>
    <name type="common">Kentucky bluegrass fungus</name>
    <name type="synonym">Magnaporthe poae</name>
    <dbReference type="NCBI Taxonomy" id="644358"/>
    <lineage>
        <taxon>Eukaryota</taxon>
        <taxon>Fungi</taxon>
        <taxon>Dikarya</taxon>
        <taxon>Ascomycota</taxon>
        <taxon>Pezizomycotina</taxon>
        <taxon>Sordariomycetes</taxon>
        <taxon>Sordariomycetidae</taxon>
        <taxon>Magnaporthales</taxon>
        <taxon>Magnaporthaceae</taxon>
        <taxon>Magnaporthiopsis</taxon>
    </lineage>
</organism>
<accession>A0A0C4E7Z7</accession>
<reference evidence="3" key="1">
    <citation type="submission" date="2010-05" db="EMBL/GenBank/DDBJ databases">
        <title>The genome sequence of Magnaporthe poae strain ATCC 64411.</title>
        <authorList>
            <person name="Ma L.-J."/>
            <person name="Dead R."/>
            <person name="Young S."/>
            <person name="Zeng Q."/>
            <person name="Koehrsen M."/>
            <person name="Alvarado L."/>
            <person name="Berlin A."/>
            <person name="Chapman S.B."/>
            <person name="Chen Z."/>
            <person name="Freedman E."/>
            <person name="Gellesch M."/>
            <person name="Goldberg J."/>
            <person name="Griggs A."/>
            <person name="Gujja S."/>
            <person name="Heilman E.R."/>
            <person name="Heiman D."/>
            <person name="Hepburn T."/>
            <person name="Howarth C."/>
            <person name="Jen D."/>
            <person name="Larson L."/>
            <person name="Mehta T."/>
            <person name="Neiman D."/>
            <person name="Pearson M."/>
            <person name="Roberts A."/>
            <person name="Saif S."/>
            <person name="Shea T."/>
            <person name="Shenoy N."/>
            <person name="Sisk P."/>
            <person name="Stolte C."/>
            <person name="Sykes S."/>
            <person name="Walk T."/>
            <person name="White J."/>
            <person name="Yandava C."/>
            <person name="Haas B."/>
            <person name="Nusbaum C."/>
            <person name="Birren B."/>
        </authorList>
    </citation>
    <scope>NUCLEOTIDE SEQUENCE [LARGE SCALE GENOMIC DNA]</scope>
    <source>
        <strain evidence="3">ATCC 64411 / 73-15</strain>
    </source>
</reference>
<dbReference type="EnsemblFungi" id="MAPG_08681T0">
    <property type="protein sequence ID" value="MAPG_08681T0"/>
    <property type="gene ID" value="MAPG_08681"/>
</dbReference>
<reference evidence="1" key="3">
    <citation type="submission" date="2011-03" db="EMBL/GenBank/DDBJ databases">
        <title>Annotation of Magnaporthe poae ATCC 64411.</title>
        <authorList>
            <person name="Ma L.-J."/>
            <person name="Dead R."/>
            <person name="Young S.K."/>
            <person name="Zeng Q."/>
            <person name="Gargeya S."/>
            <person name="Fitzgerald M."/>
            <person name="Haas B."/>
            <person name="Abouelleil A."/>
            <person name="Alvarado L."/>
            <person name="Arachchi H.M."/>
            <person name="Berlin A."/>
            <person name="Brown A."/>
            <person name="Chapman S.B."/>
            <person name="Chen Z."/>
            <person name="Dunbar C."/>
            <person name="Freedman E."/>
            <person name="Gearin G."/>
            <person name="Gellesch M."/>
            <person name="Goldberg J."/>
            <person name="Griggs A."/>
            <person name="Gujja S."/>
            <person name="Heiman D."/>
            <person name="Howarth C."/>
            <person name="Larson L."/>
            <person name="Lui A."/>
            <person name="MacDonald P.J.P."/>
            <person name="Mehta T."/>
            <person name="Montmayeur A."/>
            <person name="Murphy C."/>
            <person name="Neiman D."/>
            <person name="Pearson M."/>
            <person name="Priest M."/>
            <person name="Roberts A."/>
            <person name="Saif S."/>
            <person name="Shea T."/>
            <person name="Shenoy N."/>
            <person name="Sisk P."/>
            <person name="Stolte C."/>
            <person name="Sykes S."/>
            <person name="Yandava C."/>
            <person name="Wortman J."/>
            <person name="Nusbaum C."/>
            <person name="Birren B."/>
        </authorList>
    </citation>
    <scope>NUCLEOTIDE SEQUENCE</scope>
    <source>
        <strain evidence="1">ATCC 64411</strain>
    </source>
</reference>
<evidence type="ECO:0000313" key="3">
    <source>
        <dbReference type="Proteomes" id="UP000011715"/>
    </source>
</evidence>
<dbReference type="VEuPathDB" id="FungiDB:MAPG_08681"/>
<dbReference type="Proteomes" id="UP000011715">
    <property type="component" value="Unassembled WGS sequence"/>
</dbReference>
<dbReference type="EMBL" id="ADBL01002102">
    <property type="status" value="NOT_ANNOTATED_CDS"/>
    <property type="molecule type" value="Genomic_DNA"/>
</dbReference>
<keyword evidence="3" id="KW-1185">Reference proteome</keyword>
<name>A0A0C4E7Z7_MAGP6</name>
<dbReference type="EMBL" id="GL876973">
    <property type="protein sequence ID" value="KLU89712.1"/>
    <property type="molecule type" value="Genomic_DNA"/>
</dbReference>
<evidence type="ECO:0000313" key="1">
    <source>
        <dbReference type="EMBL" id="KLU89712.1"/>
    </source>
</evidence>
<reference evidence="2" key="4">
    <citation type="journal article" date="2015" name="G3 (Bethesda)">
        <title>Genome sequences of three phytopathogenic species of the Magnaporthaceae family of fungi.</title>
        <authorList>
            <person name="Okagaki L.H."/>
            <person name="Nunes C.C."/>
            <person name="Sailsbery J."/>
            <person name="Clay B."/>
            <person name="Brown D."/>
            <person name="John T."/>
            <person name="Oh Y."/>
            <person name="Young N."/>
            <person name="Fitzgerald M."/>
            <person name="Haas B.J."/>
            <person name="Zeng Q."/>
            <person name="Young S."/>
            <person name="Adiconis X."/>
            <person name="Fan L."/>
            <person name="Levin J.Z."/>
            <person name="Mitchell T.K."/>
            <person name="Okubara P.A."/>
            <person name="Farman M.L."/>
            <person name="Kohn L.M."/>
            <person name="Birren B."/>
            <person name="Ma L.-J."/>
            <person name="Dean R.A."/>
        </authorList>
    </citation>
    <scope>NUCLEOTIDE SEQUENCE</scope>
    <source>
        <strain evidence="2">ATCC 64411 / 73-15</strain>
    </source>
</reference>
<dbReference type="AlphaFoldDB" id="A0A0C4E7Z7"/>
<reference evidence="1" key="2">
    <citation type="submission" date="2010-05" db="EMBL/GenBank/DDBJ databases">
        <title>The Genome Sequence of Magnaporthe poae strain ATCC 64411.</title>
        <authorList>
            <consortium name="The Broad Institute Genome Sequencing Platform"/>
            <consortium name="Broad Institute Genome Sequencing Center for Infectious Disease"/>
            <person name="Ma L.-J."/>
            <person name="Dead R."/>
            <person name="Young S."/>
            <person name="Zeng Q."/>
            <person name="Koehrsen M."/>
            <person name="Alvarado L."/>
            <person name="Berlin A."/>
            <person name="Chapman S.B."/>
            <person name="Chen Z."/>
            <person name="Freedman E."/>
            <person name="Gellesch M."/>
            <person name="Goldberg J."/>
            <person name="Griggs A."/>
            <person name="Gujja S."/>
            <person name="Heilman E.R."/>
            <person name="Heiman D."/>
            <person name="Hepburn T."/>
            <person name="Howarth C."/>
            <person name="Jen D."/>
            <person name="Larson L."/>
            <person name="Mehta T."/>
            <person name="Neiman D."/>
            <person name="Pearson M."/>
            <person name="Roberts A."/>
            <person name="Saif S."/>
            <person name="Shea T."/>
            <person name="Shenoy N."/>
            <person name="Sisk P."/>
            <person name="Stolte C."/>
            <person name="Sykes S."/>
            <person name="Walk T."/>
            <person name="White J."/>
            <person name="Yandava C."/>
            <person name="Haas B."/>
            <person name="Nusbaum C."/>
            <person name="Birren B."/>
        </authorList>
    </citation>
    <scope>NUCLEOTIDE SEQUENCE</scope>
    <source>
        <strain evidence="1">ATCC 64411</strain>
    </source>
</reference>
<sequence length="143" mass="15863">MSEQGWQTRAQKVLKVPHCGVSIPGYYPSRPSGLSPKSGWGLVLHPAHQQTLRRVLGMMRALGLLARHPSATPLHAPLQSRPAWPPHRCVQKAEVCKGVSDSPWRSACLDVCPCWLVVLCLEAFLRKRRGHISQVPPGQLTIR</sequence>
<reference evidence="2" key="5">
    <citation type="submission" date="2015-06" db="UniProtKB">
        <authorList>
            <consortium name="EnsemblFungi"/>
        </authorList>
    </citation>
    <scope>IDENTIFICATION</scope>
    <source>
        <strain evidence="2">ATCC 64411</strain>
    </source>
</reference>
<gene>
    <name evidence="1" type="ORF">MAPG_08681</name>
</gene>
<evidence type="ECO:0000313" key="2">
    <source>
        <dbReference type="EnsemblFungi" id="MAPG_08681T0"/>
    </source>
</evidence>